<gene>
    <name evidence="3" type="ORF">PIBRA_LOCUS2835</name>
</gene>
<dbReference type="Proteomes" id="UP001152562">
    <property type="component" value="Unassembled WGS sequence"/>
</dbReference>
<organism evidence="3 4">
    <name type="scientific">Pieris brassicae</name>
    <name type="common">White butterfly</name>
    <name type="synonym">Large white butterfly</name>
    <dbReference type="NCBI Taxonomy" id="7116"/>
    <lineage>
        <taxon>Eukaryota</taxon>
        <taxon>Metazoa</taxon>
        <taxon>Ecdysozoa</taxon>
        <taxon>Arthropoda</taxon>
        <taxon>Hexapoda</taxon>
        <taxon>Insecta</taxon>
        <taxon>Pterygota</taxon>
        <taxon>Neoptera</taxon>
        <taxon>Endopterygota</taxon>
        <taxon>Lepidoptera</taxon>
        <taxon>Glossata</taxon>
        <taxon>Ditrysia</taxon>
        <taxon>Papilionoidea</taxon>
        <taxon>Pieridae</taxon>
        <taxon>Pierinae</taxon>
        <taxon>Pieris</taxon>
    </lineage>
</organism>
<comment type="caution">
    <text evidence="3">The sequence shown here is derived from an EMBL/GenBank/DDBJ whole genome shotgun (WGS) entry which is preliminary data.</text>
</comment>
<evidence type="ECO:0000256" key="2">
    <source>
        <dbReference type="SAM" id="SignalP"/>
    </source>
</evidence>
<name>A0A9P0T2F4_PIEBR</name>
<evidence type="ECO:0000256" key="1">
    <source>
        <dbReference type="SAM" id="MobiDB-lite"/>
    </source>
</evidence>
<reference evidence="3" key="1">
    <citation type="submission" date="2022-05" db="EMBL/GenBank/DDBJ databases">
        <authorList>
            <person name="Okamura Y."/>
        </authorList>
    </citation>
    <scope>NUCLEOTIDE SEQUENCE</scope>
</reference>
<keyword evidence="2" id="KW-0732">Signal</keyword>
<evidence type="ECO:0000313" key="3">
    <source>
        <dbReference type="EMBL" id="CAH4004489.1"/>
    </source>
</evidence>
<feature type="chain" id="PRO_5040491309" evidence="2">
    <location>
        <begin position="25"/>
        <end position="319"/>
    </location>
</feature>
<feature type="region of interest" description="Disordered" evidence="1">
    <location>
        <begin position="217"/>
        <end position="259"/>
    </location>
</feature>
<proteinExistence type="predicted"/>
<accession>A0A9P0T2F4</accession>
<keyword evidence="4" id="KW-1185">Reference proteome</keyword>
<feature type="compositionally biased region" description="Pro residues" evidence="1">
    <location>
        <begin position="224"/>
        <end position="233"/>
    </location>
</feature>
<evidence type="ECO:0000313" key="4">
    <source>
        <dbReference type="Proteomes" id="UP001152562"/>
    </source>
</evidence>
<protein>
    <submittedName>
        <fullName evidence="3">Uncharacterized protein</fullName>
    </submittedName>
</protein>
<feature type="region of interest" description="Disordered" evidence="1">
    <location>
        <begin position="286"/>
        <end position="309"/>
    </location>
</feature>
<dbReference type="EMBL" id="CALOZG010000003">
    <property type="protein sequence ID" value="CAH4004489.1"/>
    <property type="molecule type" value="Genomic_DNA"/>
</dbReference>
<feature type="signal peptide" evidence="2">
    <location>
        <begin position="1"/>
        <end position="24"/>
    </location>
</feature>
<sequence>MTASAVLRITNLFALLCWKRPGCAPPNAPYVEYTDERGQLVVEMTVAGRENSKWLIQLRNDPPKCCNRRDLITEFPFVRRLIIHFDFSRTMLKVLLQGGFSSSLTSRRSLSDAYSNDSRRHGCAMKICQCPMYECPNYWTPSRCAKILIDKDATDLPADLFIYVKGAGCRWWDAAWWFVGTQRRARAEGPPAATTTFPCSCLRPSGPRNLPPHLRPDTLLLTPIPSPPIPTRPRIPRRCRVSGQSARSRGPHRSRAPTGYGVYDMSSCNRCAAAPIRVYKRTIRAGDGAGRESSRAAFPRQQLPGSGRGRCQKLHPLLL</sequence>
<dbReference type="AlphaFoldDB" id="A0A9P0T2F4"/>